<dbReference type="EMBL" id="HBEQ01002316">
    <property type="protein sequence ID" value="CAD8514404.1"/>
    <property type="molecule type" value="Transcribed_RNA"/>
</dbReference>
<dbReference type="PANTHER" id="PTHR23506:SF26">
    <property type="entry name" value="MFS-TYPE TRANSPORTER SLC18B1"/>
    <property type="match status" value="1"/>
</dbReference>
<dbReference type="InterPro" id="IPR050930">
    <property type="entry name" value="MFS_Vesicular_Transporter"/>
</dbReference>
<proteinExistence type="predicted"/>
<dbReference type="PROSITE" id="PS50850">
    <property type="entry name" value="MFS"/>
    <property type="match status" value="1"/>
</dbReference>
<feature type="transmembrane region" description="Helical" evidence="7">
    <location>
        <begin position="399"/>
        <end position="421"/>
    </location>
</feature>
<feature type="transmembrane region" description="Helical" evidence="7">
    <location>
        <begin position="16"/>
        <end position="38"/>
    </location>
</feature>
<evidence type="ECO:0000259" key="8">
    <source>
        <dbReference type="PROSITE" id="PS50850"/>
    </source>
</evidence>
<accession>A0A7S0I8U4</accession>
<feature type="transmembrane region" description="Helical" evidence="7">
    <location>
        <begin position="427"/>
        <end position="446"/>
    </location>
</feature>
<evidence type="ECO:0000256" key="2">
    <source>
        <dbReference type="ARBA" id="ARBA00022448"/>
    </source>
</evidence>
<dbReference type="InterPro" id="IPR036259">
    <property type="entry name" value="MFS_trans_sf"/>
</dbReference>
<evidence type="ECO:0000256" key="4">
    <source>
        <dbReference type="ARBA" id="ARBA00022989"/>
    </source>
</evidence>
<dbReference type="PANTHER" id="PTHR23506">
    <property type="entry name" value="GH10249P"/>
    <property type="match status" value="1"/>
</dbReference>
<dbReference type="Pfam" id="PF07690">
    <property type="entry name" value="MFS_1"/>
    <property type="match status" value="1"/>
</dbReference>
<feature type="transmembrane region" description="Helical" evidence="7">
    <location>
        <begin position="315"/>
        <end position="336"/>
    </location>
</feature>
<dbReference type="SUPFAM" id="SSF103473">
    <property type="entry name" value="MFS general substrate transporter"/>
    <property type="match status" value="1"/>
</dbReference>
<dbReference type="Gene3D" id="1.20.1250.20">
    <property type="entry name" value="MFS general substrate transporter like domains"/>
    <property type="match status" value="2"/>
</dbReference>
<organism evidence="9">
    <name type="scientific">Micromonas pusilla</name>
    <name type="common">Picoplanktonic green alga</name>
    <name type="synonym">Chromulina pusilla</name>
    <dbReference type="NCBI Taxonomy" id="38833"/>
    <lineage>
        <taxon>Eukaryota</taxon>
        <taxon>Viridiplantae</taxon>
        <taxon>Chlorophyta</taxon>
        <taxon>Mamiellophyceae</taxon>
        <taxon>Mamiellales</taxon>
        <taxon>Mamiellaceae</taxon>
        <taxon>Micromonas</taxon>
    </lineage>
</organism>
<protein>
    <recommendedName>
        <fullName evidence="8">Major facilitator superfamily (MFS) profile domain-containing protein</fullName>
    </recommendedName>
</protein>
<feature type="transmembrane region" description="Helical" evidence="7">
    <location>
        <begin position="248"/>
        <end position="265"/>
    </location>
</feature>
<dbReference type="AlphaFoldDB" id="A0A7S0I8U4"/>
<name>A0A7S0I8U4_MICPS</name>
<feature type="region of interest" description="Disordered" evidence="6">
    <location>
        <begin position="210"/>
        <end position="233"/>
    </location>
</feature>
<feature type="transmembrane region" description="Helical" evidence="7">
    <location>
        <begin position="356"/>
        <end position="378"/>
    </location>
</feature>
<keyword evidence="4 7" id="KW-1133">Transmembrane helix</keyword>
<dbReference type="GO" id="GO:0016020">
    <property type="term" value="C:membrane"/>
    <property type="evidence" value="ECO:0007669"/>
    <property type="project" value="UniProtKB-SubCell"/>
</dbReference>
<feature type="transmembrane region" description="Helical" evidence="7">
    <location>
        <begin position="50"/>
        <end position="70"/>
    </location>
</feature>
<feature type="transmembrane region" description="Helical" evidence="7">
    <location>
        <begin position="186"/>
        <end position="203"/>
    </location>
</feature>
<feature type="transmembrane region" description="Helical" evidence="7">
    <location>
        <begin position="285"/>
        <end position="303"/>
    </location>
</feature>
<evidence type="ECO:0000313" key="9">
    <source>
        <dbReference type="EMBL" id="CAD8514404.1"/>
    </source>
</evidence>
<evidence type="ECO:0000256" key="7">
    <source>
        <dbReference type="SAM" id="Phobius"/>
    </source>
</evidence>
<keyword evidence="3 7" id="KW-0812">Transmembrane</keyword>
<feature type="transmembrane region" description="Helical" evidence="7">
    <location>
        <begin position="153"/>
        <end position="174"/>
    </location>
</feature>
<feature type="domain" description="Major facilitator superfamily (MFS) profile" evidence="8">
    <location>
        <begin position="16"/>
        <end position="452"/>
    </location>
</feature>
<dbReference type="InterPro" id="IPR020846">
    <property type="entry name" value="MFS_dom"/>
</dbReference>
<reference evidence="9" key="1">
    <citation type="submission" date="2021-01" db="EMBL/GenBank/DDBJ databases">
        <authorList>
            <person name="Corre E."/>
            <person name="Pelletier E."/>
            <person name="Niang G."/>
            <person name="Scheremetjew M."/>
            <person name="Finn R."/>
            <person name="Kale V."/>
            <person name="Holt S."/>
            <person name="Cochrane G."/>
            <person name="Meng A."/>
            <person name="Brown T."/>
            <person name="Cohen L."/>
        </authorList>
    </citation>
    <scope>NUCLEOTIDE SEQUENCE</scope>
    <source>
        <strain evidence="9">CCMP1723</strain>
    </source>
</reference>
<feature type="transmembrane region" description="Helical" evidence="7">
    <location>
        <begin position="113"/>
        <end position="141"/>
    </location>
</feature>
<evidence type="ECO:0000256" key="3">
    <source>
        <dbReference type="ARBA" id="ARBA00022692"/>
    </source>
</evidence>
<evidence type="ECO:0000256" key="5">
    <source>
        <dbReference type="ARBA" id="ARBA00023136"/>
    </source>
</evidence>
<sequence>MSSALGHDLTPSQTRFLLTGSFIDILTNVSVSFIFPFLPTMLQNAGAGPYQRGLIFAALPFGVLLVSPLVPPLLWRFGTKAALISSLVLITACLSLATYAGPPRGDTKLTDRALTRCVTIWVCSRLFMGFAVAGTGVTVLCLMTRHLPRRSHVFANGVLESAIGVGYMVGPAFGGWLFELFRWSEVPLIVNATATALLIPLVANMRLVDEEEDEEEEGAGGNAADQEGGEDKRGTVGMTMRLFARPRFFAAVLVLLAVSISFGVFPSTLPPHLQRTLKIGEGSVGTVYAGIAGLYAFFTPFVGPLAENGGMTNPLGAMAVCGALLMAVAHLCFGPSPLLPMRFDGPRDWRLWAVDIIGGGVCYGIGSAFGFVPLLPLMQAAVVDMGPRYMEMTAGLSNAVYYSGELVGQLFGAQIVSSAGFPWASTAFGGMLVSACALFGLVRLVVKPPATV</sequence>
<gene>
    <name evidence="9" type="ORF">MCOM1403_LOCUS1829</name>
</gene>
<keyword evidence="5 7" id="KW-0472">Membrane</keyword>
<comment type="subcellular location">
    <subcellularLocation>
        <location evidence="1">Membrane</location>
        <topology evidence="1">Multi-pass membrane protein</topology>
    </subcellularLocation>
</comment>
<keyword evidence="2" id="KW-0813">Transport</keyword>
<evidence type="ECO:0000256" key="1">
    <source>
        <dbReference type="ARBA" id="ARBA00004141"/>
    </source>
</evidence>
<dbReference type="InterPro" id="IPR011701">
    <property type="entry name" value="MFS"/>
</dbReference>
<feature type="transmembrane region" description="Helical" evidence="7">
    <location>
        <begin position="82"/>
        <end position="101"/>
    </location>
</feature>
<evidence type="ECO:0000256" key="6">
    <source>
        <dbReference type="SAM" id="MobiDB-lite"/>
    </source>
</evidence>
<dbReference type="GO" id="GO:0022857">
    <property type="term" value="F:transmembrane transporter activity"/>
    <property type="evidence" value="ECO:0007669"/>
    <property type="project" value="InterPro"/>
</dbReference>